<dbReference type="PIRSF" id="PIRSF037328">
    <property type="entry name" value="Inhibin_alpha_subunit"/>
    <property type="match status" value="1"/>
</dbReference>
<reference evidence="14" key="2">
    <citation type="submission" date="2025-09" db="UniProtKB">
        <authorList>
            <consortium name="Ensembl"/>
        </authorList>
    </citation>
    <scope>IDENTIFICATION</scope>
</reference>
<keyword evidence="5 9" id="KW-0964">Secreted</keyword>
<evidence type="ECO:0000256" key="12">
    <source>
        <dbReference type="SAM" id="SignalP"/>
    </source>
</evidence>
<dbReference type="SUPFAM" id="SSF57501">
    <property type="entry name" value="Cystine-knot cytokines"/>
    <property type="match status" value="1"/>
</dbReference>
<evidence type="ECO:0000259" key="13">
    <source>
        <dbReference type="PROSITE" id="PS51362"/>
    </source>
</evidence>
<dbReference type="PANTHER" id="PTHR11848">
    <property type="entry name" value="TGF-BETA FAMILY"/>
    <property type="match status" value="1"/>
</dbReference>
<dbReference type="GO" id="GO:0005179">
    <property type="term" value="F:hormone activity"/>
    <property type="evidence" value="ECO:0007669"/>
    <property type="project" value="UniProtKB-KW"/>
</dbReference>
<feature type="domain" description="TGF-beta family profile" evidence="13">
    <location>
        <begin position="222"/>
        <end position="338"/>
    </location>
</feature>
<dbReference type="InterPro" id="IPR029034">
    <property type="entry name" value="Cystine-knot_cytokine"/>
</dbReference>
<evidence type="ECO:0000256" key="4">
    <source>
        <dbReference type="ARBA" id="ARBA00019280"/>
    </source>
</evidence>
<dbReference type="GO" id="GO:1900193">
    <property type="term" value="P:regulation of oocyte maturation"/>
    <property type="evidence" value="ECO:0007669"/>
    <property type="project" value="Ensembl"/>
</dbReference>
<keyword evidence="9" id="KW-0372">Hormone</keyword>
<dbReference type="GO" id="GO:0005615">
    <property type="term" value="C:extracellular space"/>
    <property type="evidence" value="ECO:0007669"/>
    <property type="project" value="TreeGrafter"/>
</dbReference>
<organism evidence="14 15">
    <name type="scientific">Gadus morhua</name>
    <name type="common">Atlantic cod</name>
    <dbReference type="NCBI Taxonomy" id="8049"/>
    <lineage>
        <taxon>Eukaryota</taxon>
        <taxon>Metazoa</taxon>
        <taxon>Chordata</taxon>
        <taxon>Craniata</taxon>
        <taxon>Vertebrata</taxon>
        <taxon>Euteleostomi</taxon>
        <taxon>Actinopterygii</taxon>
        <taxon>Neopterygii</taxon>
        <taxon>Teleostei</taxon>
        <taxon>Neoteleostei</taxon>
        <taxon>Acanthomorphata</taxon>
        <taxon>Zeiogadaria</taxon>
        <taxon>Gadariae</taxon>
        <taxon>Gadiformes</taxon>
        <taxon>Gadoidei</taxon>
        <taxon>Gadidae</taxon>
        <taxon>Gadus</taxon>
    </lineage>
</organism>
<dbReference type="Ensembl" id="ENSGMOT00000041241.1">
    <property type="protein sequence ID" value="ENSGMOP00000062241.1"/>
    <property type="gene ID" value="ENSGMOG00000032010.1"/>
</dbReference>
<evidence type="ECO:0000256" key="10">
    <source>
        <dbReference type="RuleBase" id="RU000354"/>
    </source>
</evidence>
<dbReference type="Pfam" id="PF00019">
    <property type="entry name" value="TGF_beta"/>
    <property type="match status" value="1"/>
</dbReference>
<proteinExistence type="inferred from homology"/>
<dbReference type="GO" id="GO:0008083">
    <property type="term" value="F:growth factor activity"/>
    <property type="evidence" value="ECO:0007669"/>
    <property type="project" value="UniProtKB-KW"/>
</dbReference>
<dbReference type="OMA" id="TYVFRPS"/>
<comment type="similarity">
    <text evidence="3 10">Belongs to the TGF-beta family.</text>
</comment>
<comment type="subcellular location">
    <subcellularLocation>
        <location evidence="2">Secreted</location>
    </subcellularLocation>
</comment>
<dbReference type="AlphaFoldDB" id="A0A8C5FUE6"/>
<evidence type="ECO:0000256" key="7">
    <source>
        <dbReference type="ARBA" id="ARBA00022729"/>
    </source>
</evidence>
<keyword evidence="8" id="KW-0325">Glycoprotein</keyword>
<evidence type="ECO:0000256" key="2">
    <source>
        <dbReference type="ARBA" id="ARBA00004613"/>
    </source>
</evidence>
<name>A0A8C5FUE6_GADMO</name>
<dbReference type="SMART" id="SM00204">
    <property type="entry name" value="TGFB"/>
    <property type="match status" value="1"/>
</dbReference>
<evidence type="ECO:0000256" key="9">
    <source>
        <dbReference type="PIRNR" id="PIRNR037328"/>
    </source>
</evidence>
<dbReference type="Gene3D" id="2.10.90.10">
    <property type="entry name" value="Cystine-knot cytokines"/>
    <property type="match status" value="1"/>
</dbReference>
<dbReference type="InterPro" id="IPR015615">
    <property type="entry name" value="TGF-beta-rel"/>
</dbReference>
<keyword evidence="7 12" id="KW-0732">Signal</keyword>
<evidence type="ECO:0000256" key="6">
    <source>
        <dbReference type="ARBA" id="ARBA00022685"/>
    </source>
</evidence>
<sequence length="338" mass="37721">MLRRLVWLMMVLGAGGMARACPDADMPRELVLALFKDWVLGRMGLEAPPVAPALPPGWKGPRRRPRRSSSAAVAEEDHKQDLDVSQVIVFPSSDSPCGRTEVRDAETATFHSYHFQPSVNPQELLITSAHFWFYAGPESNSSSPLYILNSGQLPDHLAAVALALTSSDGWATYDLDDHHRPAKVYSGPLTLQVRSTNRLPLIEDPDKTPFLHLRARRRVSGRWPRHAIPWSQSAADLLQRPSQQQPESRDCWRDAVEISFDELGWGNWIVHPKVVTFSYCRGNCSAPDRGTALLGIKQCCAPVPESMRSLRITTTSDGGYSFMYETLPNIIPEECSCF</sequence>
<accession>A0A8C5FUE6</accession>
<keyword evidence="6" id="KW-0165">Cleavage on pair of basic residues</keyword>
<evidence type="ECO:0000313" key="14">
    <source>
        <dbReference type="Ensembl" id="ENSGMOP00000062241.1"/>
    </source>
</evidence>
<evidence type="ECO:0000256" key="1">
    <source>
        <dbReference type="ARBA" id="ARBA00002588"/>
    </source>
</evidence>
<feature type="signal peptide" evidence="12">
    <location>
        <begin position="1"/>
        <end position="20"/>
    </location>
</feature>
<evidence type="ECO:0000256" key="3">
    <source>
        <dbReference type="ARBA" id="ARBA00006656"/>
    </source>
</evidence>
<protein>
    <recommendedName>
        <fullName evidence="4 9">Inhibin alpha chain</fullName>
    </recommendedName>
</protein>
<feature type="region of interest" description="Disordered" evidence="11">
    <location>
        <begin position="51"/>
        <end position="79"/>
    </location>
</feature>
<evidence type="ECO:0000256" key="8">
    <source>
        <dbReference type="ARBA" id="ARBA00023180"/>
    </source>
</evidence>
<comment type="function">
    <text evidence="1">Inhibins and activins inhibit and activate, respectively, the secretion of follitropin by the pituitary gland. Inhibins/activins are involved in regulating a number of diverse functions such as hypothalamic and pituitary hormone secretion, gonadal hormone secretion, germ cell development and maturation, erythroid differentiation, insulin secretion, nerve cell survival, embryonic axial development or bone growth, depending on their subunit composition. Inhibins appear to oppose the functions of activins.</text>
</comment>
<evidence type="ECO:0000313" key="15">
    <source>
        <dbReference type="Proteomes" id="UP000694546"/>
    </source>
</evidence>
<dbReference type="InterPro" id="IPR001839">
    <property type="entry name" value="TGF-b_C"/>
</dbReference>
<reference evidence="14" key="1">
    <citation type="submission" date="2025-08" db="UniProtKB">
        <authorList>
            <consortium name="Ensembl"/>
        </authorList>
    </citation>
    <scope>IDENTIFICATION</scope>
</reference>
<feature type="chain" id="PRO_5034847111" description="Inhibin alpha chain" evidence="12">
    <location>
        <begin position="21"/>
        <end position="338"/>
    </location>
</feature>
<dbReference type="GeneTree" id="ENSGT00390000005935"/>
<keyword evidence="9 10" id="KW-0339">Growth factor</keyword>
<evidence type="ECO:0000256" key="5">
    <source>
        <dbReference type="ARBA" id="ARBA00022525"/>
    </source>
</evidence>
<keyword evidence="15" id="KW-1185">Reference proteome</keyword>
<evidence type="ECO:0000256" key="11">
    <source>
        <dbReference type="SAM" id="MobiDB-lite"/>
    </source>
</evidence>
<dbReference type="PROSITE" id="PS51362">
    <property type="entry name" value="TGF_BETA_2"/>
    <property type="match status" value="1"/>
</dbReference>
<dbReference type="PANTHER" id="PTHR11848:SF117">
    <property type="entry name" value="INHIBIN ALPHA CHAIN"/>
    <property type="match status" value="1"/>
</dbReference>
<dbReference type="GO" id="GO:0005125">
    <property type="term" value="F:cytokine activity"/>
    <property type="evidence" value="ECO:0007669"/>
    <property type="project" value="TreeGrafter"/>
</dbReference>
<dbReference type="PRINTS" id="PR00669">
    <property type="entry name" value="INHIBINA"/>
</dbReference>
<dbReference type="InterPro" id="IPR017175">
    <property type="entry name" value="Inhibin_asu"/>
</dbReference>
<dbReference type="Proteomes" id="UP000694546">
    <property type="component" value="Chromosome 4"/>
</dbReference>